<dbReference type="Proteomes" id="UP001208570">
    <property type="component" value="Unassembled WGS sequence"/>
</dbReference>
<dbReference type="InterPro" id="IPR057460">
    <property type="entry name" value="CAF17_C"/>
</dbReference>
<comment type="subcellular location">
    <subcellularLocation>
        <location evidence="1">Mitochondrion</location>
    </subcellularLocation>
</comment>
<evidence type="ECO:0000259" key="4">
    <source>
        <dbReference type="Pfam" id="PF25455"/>
    </source>
</evidence>
<feature type="domain" description="CAF17 C-terminal" evidence="4">
    <location>
        <begin position="316"/>
        <end position="393"/>
    </location>
</feature>
<dbReference type="AlphaFoldDB" id="A0AAD9K0L9"/>
<dbReference type="GO" id="GO:0016226">
    <property type="term" value="P:iron-sulfur cluster assembly"/>
    <property type="evidence" value="ECO:0007669"/>
    <property type="project" value="TreeGrafter"/>
</dbReference>
<dbReference type="GO" id="GO:0005759">
    <property type="term" value="C:mitochondrial matrix"/>
    <property type="evidence" value="ECO:0007669"/>
    <property type="project" value="TreeGrafter"/>
</dbReference>
<evidence type="ECO:0000256" key="1">
    <source>
        <dbReference type="ARBA" id="ARBA00004173"/>
    </source>
</evidence>
<dbReference type="PANTHER" id="PTHR22602">
    <property type="entry name" value="TRANSFERASE CAF17, MITOCHONDRIAL-RELATED"/>
    <property type="match status" value="1"/>
</dbReference>
<dbReference type="SUPFAM" id="SSF103025">
    <property type="entry name" value="Folate-binding domain"/>
    <property type="match status" value="1"/>
</dbReference>
<sequence length="409" mass="46073">MPILFSVILLSESKMILVTRPSARLCCAFRTQLPKTRHCVSRCCQTTTKLTSRINSALVRTHSAPLIDHGHQDLLCYRQTRHYSSGHSLLCCPLSNRTLVKIKGRDSSNFLQGLITNDMRLLTTQQPAMYTMMLNVQGRVLYDMIIYVLPPEDEESVFLMECDKQLATELVQTMNRYKIRKKITMVIVEDEYKIWAVLPPDVVMDNKPLSVTLNKEKAAIISVPDPRLPPFGHRVITKQDHTVSDVLGGSHVMCDEKTYDKRRYIVGLSEGPLDLPPGNCTPLESNALFLNGVSFFKGCYIGQELTARTHHTGVIRKRLMPVIIHGDSTLLKPGMTIENNKAKNCGKFRNSVDSNGLALLRLQEAIGKDKLVAKNEAGEKTVDVEASVPWWWPTDSDEIIKQILTTLNK</sequence>
<keyword evidence="2" id="KW-0809">Transit peptide</keyword>
<keyword evidence="3" id="KW-0496">Mitochondrion</keyword>
<reference evidence="5" key="1">
    <citation type="journal article" date="2023" name="Mol. Biol. Evol.">
        <title>Third-Generation Sequencing Reveals the Adaptive Role of the Epigenome in Three Deep-Sea Polychaetes.</title>
        <authorList>
            <person name="Perez M."/>
            <person name="Aroh O."/>
            <person name="Sun Y."/>
            <person name="Lan Y."/>
            <person name="Juniper S.K."/>
            <person name="Young C.R."/>
            <person name="Angers B."/>
            <person name="Qian P.Y."/>
        </authorList>
    </citation>
    <scope>NUCLEOTIDE SEQUENCE</scope>
    <source>
        <strain evidence="5">P08H-3</strain>
    </source>
</reference>
<dbReference type="InterPro" id="IPR027266">
    <property type="entry name" value="TrmE/GcvT-like"/>
</dbReference>
<dbReference type="Gene3D" id="3.30.1360.120">
    <property type="entry name" value="Probable tRNA modification gtpase trme, domain 1"/>
    <property type="match status" value="1"/>
</dbReference>
<dbReference type="InterPro" id="IPR017703">
    <property type="entry name" value="YgfZ/GCV_T_CS"/>
</dbReference>
<protein>
    <recommendedName>
        <fullName evidence="4">CAF17 C-terminal domain-containing protein</fullName>
    </recommendedName>
</protein>
<keyword evidence="6" id="KW-1185">Reference proteome</keyword>
<evidence type="ECO:0000256" key="3">
    <source>
        <dbReference type="ARBA" id="ARBA00023128"/>
    </source>
</evidence>
<gene>
    <name evidence="5" type="ORF">LSH36_92g03059</name>
</gene>
<evidence type="ECO:0000313" key="6">
    <source>
        <dbReference type="Proteomes" id="UP001208570"/>
    </source>
</evidence>
<organism evidence="5 6">
    <name type="scientific">Paralvinella palmiformis</name>
    <dbReference type="NCBI Taxonomy" id="53620"/>
    <lineage>
        <taxon>Eukaryota</taxon>
        <taxon>Metazoa</taxon>
        <taxon>Spiralia</taxon>
        <taxon>Lophotrochozoa</taxon>
        <taxon>Annelida</taxon>
        <taxon>Polychaeta</taxon>
        <taxon>Sedentaria</taxon>
        <taxon>Canalipalpata</taxon>
        <taxon>Terebellida</taxon>
        <taxon>Terebelliformia</taxon>
        <taxon>Alvinellidae</taxon>
        <taxon>Paralvinella</taxon>
    </lineage>
</organism>
<dbReference type="PANTHER" id="PTHR22602:SF0">
    <property type="entry name" value="TRANSFERASE CAF17, MITOCHONDRIAL-RELATED"/>
    <property type="match status" value="1"/>
</dbReference>
<dbReference type="InterPro" id="IPR045179">
    <property type="entry name" value="YgfZ/GcvT"/>
</dbReference>
<evidence type="ECO:0000256" key="2">
    <source>
        <dbReference type="ARBA" id="ARBA00022946"/>
    </source>
</evidence>
<proteinExistence type="predicted"/>
<evidence type="ECO:0000313" key="5">
    <source>
        <dbReference type="EMBL" id="KAK2162754.1"/>
    </source>
</evidence>
<accession>A0AAD9K0L9</accession>
<comment type="caution">
    <text evidence="5">The sequence shown here is derived from an EMBL/GenBank/DDBJ whole genome shotgun (WGS) entry which is preliminary data.</text>
</comment>
<name>A0AAD9K0L9_9ANNE</name>
<dbReference type="Pfam" id="PF25455">
    <property type="entry name" value="Beta-barrel_CAF17_C"/>
    <property type="match status" value="1"/>
</dbReference>
<dbReference type="NCBIfam" id="TIGR03317">
    <property type="entry name" value="ygfZ_signature"/>
    <property type="match status" value="1"/>
</dbReference>
<dbReference type="EMBL" id="JAODUP010000092">
    <property type="protein sequence ID" value="KAK2162754.1"/>
    <property type="molecule type" value="Genomic_DNA"/>
</dbReference>